<sequence>MVVDSGFEPNQNKLIPIMIANTANSVRQSLLSPEGQYTWPGIEPDPDGLVYKSRS</sequence>
<evidence type="ECO:0000313" key="1">
    <source>
        <dbReference type="EMBL" id="EAR22085.1"/>
    </source>
</evidence>
<gene>
    <name evidence="1" type="ORF">NB231_04230</name>
</gene>
<comment type="caution">
    <text evidence="1">The sequence shown here is derived from an EMBL/GenBank/DDBJ whole genome shotgun (WGS) entry which is preliminary data.</text>
</comment>
<organism evidence="1 2">
    <name type="scientific">Nitrococcus mobilis Nb-231</name>
    <dbReference type="NCBI Taxonomy" id="314278"/>
    <lineage>
        <taxon>Bacteria</taxon>
        <taxon>Pseudomonadati</taxon>
        <taxon>Pseudomonadota</taxon>
        <taxon>Gammaproteobacteria</taxon>
        <taxon>Chromatiales</taxon>
        <taxon>Ectothiorhodospiraceae</taxon>
        <taxon>Nitrococcus</taxon>
    </lineage>
</organism>
<dbReference type="HOGENOM" id="CLU_3027685_0_0_6"/>
<proteinExistence type="predicted"/>
<name>A4BPT0_9GAMM</name>
<keyword evidence="2" id="KW-1185">Reference proteome</keyword>
<protein>
    <submittedName>
        <fullName evidence="1">Uncharacterized protein</fullName>
    </submittedName>
</protein>
<dbReference type="Proteomes" id="UP000003374">
    <property type="component" value="Unassembled WGS sequence"/>
</dbReference>
<dbReference type="STRING" id="314278.NB231_04230"/>
<dbReference type="EMBL" id="AAOF01000004">
    <property type="protein sequence ID" value="EAR22085.1"/>
    <property type="molecule type" value="Genomic_DNA"/>
</dbReference>
<dbReference type="AlphaFoldDB" id="A4BPT0"/>
<reference evidence="1 2" key="1">
    <citation type="submission" date="2006-02" db="EMBL/GenBank/DDBJ databases">
        <authorList>
            <person name="Waterbury J."/>
            <person name="Ferriera S."/>
            <person name="Johnson J."/>
            <person name="Kravitz S."/>
            <person name="Halpern A."/>
            <person name="Remington K."/>
            <person name="Beeson K."/>
            <person name="Tran B."/>
            <person name="Rogers Y.-H."/>
            <person name="Friedman R."/>
            <person name="Venter J.C."/>
        </authorList>
    </citation>
    <scope>NUCLEOTIDE SEQUENCE [LARGE SCALE GENOMIC DNA]</scope>
    <source>
        <strain evidence="1 2">Nb-231</strain>
    </source>
</reference>
<accession>A4BPT0</accession>
<evidence type="ECO:0000313" key="2">
    <source>
        <dbReference type="Proteomes" id="UP000003374"/>
    </source>
</evidence>